<keyword evidence="3" id="KW-1185">Reference proteome</keyword>
<dbReference type="OrthoDB" id="8073614at2"/>
<feature type="compositionally biased region" description="Pro residues" evidence="1">
    <location>
        <begin position="31"/>
        <end position="43"/>
    </location>
</feature>
<dbReference type="KEGG" id="nde:NIDE1992"/>
<dbReference type="eggNOG" id="COG1475">
    <property type="taxonomic scope" value="Bacteria"/>
</dbReference>
<protein>
    <submittedName>
        <fullName evidence="2">Uncharacterized protein</fullName>
    </submittedName>
</protein>
<reference evidence="2 3" key="1">
    <citation type="journal article" date="2010" name="Proc. Natl. Acad. Sci. U.S.A.">
        <title>A Nitrospira metagenome illuminates the physiology and evolution of globally important nitrite-oxidizing bacteria.</title>
        <authorList>
            <person name="Lucker S."/>
            <person name="Wagner M."/>
            <person name="Maixner F."/>
            <person name="Pelletier E."/>
            <person name="Koch H."/>
            <person name="Vacherie B."/>
            <person name="Rattei T."/>
            <person name="Sinninghe Damste J."/>
            <person name="Spieck E."/>
            <person name="Le Paslier D."/>
            <person name="Daims H."/>
        </authorList>
    </citation>
    <scope>NUCLEOTIDE SEQUENCE [LARGE SCALE GENOMIC DNA]</scope>
</reference>
<dbReference type="HOGENOM" id="CLU_833875_0_0_0"/>
<organism evidence="2 3">
    <name type="scientific">Nitrospira defluvii</name>
    <dbReference type="NCBI Taxonomy" id="330214"/>
    <lineage>
        <taxon>Bacteria</taxon>
        <taxon>Pseudomonadati</taxon>
        <taxon>Nitrospirota</taxon>
        <taxon>Nitrospiria</taxon>
        <taxon>Nitrospirales</taxon>
        <taxon>Nitrospiraceae</taxon>
        <taxon>Nitrospira</taxon>
    </lineage>
</organism>
<proteinExistence type="predicted"/>
<name>D8PEQ7_9BACT</name>
<dbReference type="Pfam" id="PF13665">
    <property type="entry name" value="Tox-PAAR-like"/>
    <property type="match status" value="1"/>
</dbReference>
<evidence type="ECO:0000313" key="3">
    <source>
        <dbReference type="Proteomes" id="UP000001660"/>
    </source>
</evidence>
<evidence type="ECO:0000256" key="1">
    <source>
        <dbReference type="SAM" id="MobiDB-lite"/>
    </source>
</evidence>
<feature type="compositionally biased region" description="Polar residues" evidence="1">
    <location>
        <begin position="45"/>
        <end position="55"/>
    </location>
</feature>
<accession>D8PEQ7</accession>
<gene>
    <name evidence="2" type="ORF">NIDE1992</name>
</gene>
<dbReference type="AlphaFoldDB" id="D8PEQ7"/>
<feature type="region of interest" description="Disordered" evidence="1">
    <location>
        <begin position="30"/>
        <end position="56"/>
    </location>
</feature>
<dbReference type="Proteomes" id="UP000001660">
    <property type="component" value="Chromosome"/>
</dbReference>
<sequence length="335" mass="35268">MANVYANGMEISAKKDANKSICAMPDVCLSPPSPPAGPMPLPYPNTSDASKTADGSKTVKIGGQEVGLKNESNYKSSNGDEAATRGLGMGVVTHTIQGKTKHAAWSFDVKIEGANTIRNMDLTTHNHVNQPNIAVTLDQAKVTAPGSVSNCTELESLRSKAEAKELKSGSVQPGETMVASQYTDPSGATRIIKGASHPAAMINSSVTNGYCGEFSGKDWPAKPNGTPAKGPVYMACEQNQQKHDPSSVGHAESRIIEDIVFAAQRRGVAMPPGPAGSLMLSINYPHKDPSKANLPCPQCKKLICEAKACGLEITICKDGEQKTPQCSSSGKWQGM</sequence>
<dbReference type="STRING" id="330214.NIDE1992"/>
<dbReference type="EMBL" id="FP929003">
    <property type="protein sequence ID" value="CBK41716.1"/>
    <property type="molecule type" value="Genomic_DNA"/>
</dbReference>
<evidence type="ECO:0000313" key="2">
    <source>
        <dbReference type="EMBL" id="CBK41716.1"/>
    </source>
</evidence>